<dbReference type="InterPro" id="IPR005845">
    <property type="entry name" value="A-D-PHexomutase_a/b/a-II"/>
</dbReference>
<dbReference type="PANTHER" id="PTHR45745">
    <property type="entry name" value="PHOSPHOMANNOMUTASE 45A"/>
    <property type="match status" value="1"/>
</dbReference>
<gene>
    <name evidence="18" type="ORF">HG536_0H00580</name>
</gene>
<keyword evidence="8" id="KW-0479">Metal-binding</keyword>
<keyword evidence="10" id="KW-0413">Isomerase</keyword>
<comment type="cofactor">
    <cofactor evidence="1">
        <name>Mg(2+)</name>
        <dbReference type="ChEBI" id="CHEBI:18420"/>
    </cofactor>
</comment>
<evidence type="ECO:0000256" key="10">
    <source>
        <dbReference type="ARBA" id="ARBA00023235"/>
    </source>
</evidence>
<dbReference type="EMBL" id="CP059253">
    <property type="protein sequence ID" value="QLL34683.1"/>
    <property type="molecule type" value="Genomic_DNA"/>
</dbReference>
<dbReference type="Gene3D" id="3.30.310.50">
    <property type="entry name" value="Alpha-D-phosphohexomutase, C-terminal domain"/>
    <property type="match status" value="1"/>
</dbReference>
<evidence type="ECO:0000256" key="11">
    <source>
        <dbReference type="ARBA" id="ARBA00023242"/>
    </source>
</evidence>
<evidence type="ECO:0000256" key="6">
    <source>
        <dbReference type="ARBA" id="ARBA00022526"/>
    </source>
</evidence>
<dbReference type="OrthoDB" id="8300170at2759"/>
<dbReference type="FunFam" id="3.40.120.10:FF:000037">
    <property type="entry name" value="Pgm3p"/>
    <property type="match status" value="1"/>
</dbReference>
<dbReference type="FunFam" id="3.40.120.10:FF:000035">
    <property type="entry name" value="Pgm3p"/>
    <property type="match status" value="1"/>
</dbReference>
<feature type="domain" description="Alpha-D-phosphohexomutase alpha/beta/alpha" evidence="17">
    <location>
        <begin position="352"/>
        <end position="481"/>
    </location>
</feature>
<dbReference type="RefSeq" id="XP_037141357.1">
    <property type="nucleotide sequence ID" value="XM_037285461.1"/>
</dbReference>
<evidence type="ECO:0000256" key="7">
    <source>
        <dbReference type="ARBA" id="ARBA00022553"/>
    </source>
</evidence>
<evidence type="ECO:0000256" key="9">
    <source>
        <dbReference type="ARBA" id="ARBA00022842"/>
    </source>
</evidence>
<dbReference type="EC" id="5.4.2.7" evidence="14"/>
<evidence type="ECO:0000259" key="16">
    <source>
        <dbReference type="Pfam" id="PF02879"/>
    </source>
</evidence>
<dbReference type="Pfam" id="PF02878">
    <property type="entry name" value="PGM_PMM_I"/>
    <property type="match status" value="1"/>
</dbReference>
<dbReference type="CDD" id="cd05799">
    <property type="entry name" value="PGM2"/>
    <property type="match status" value="1"/>
</dbReference>
<evidence type="ECO:0000259" key="15">
    <source>
        <dbReference type="Pfam" id="PF02878"/>
    </source>
</evidence>
<protein>
    <recommendedName>
        <fullName evidence="14">phosphopentomutase</fullName>
        <ecNumber evidence="14">5.4.2.7</ecNumber>
    </recommendedName>
</protein>
<evidence type="ECO:0000256" key="8">
    <source>
        <dbReference type="ARBA" id="ARBA00022723"/>
    </source>
</evidence>
<evidence type="ECO:0000259" key="17">
    <source>
        <dbReference type="Pfam" id="PF02880"/>
    </source>
</evidence>
<keyword evidence="11" id="KW-0539">Nucleus</keyword>
<evidence type="ECO:0000256" key="14">
    <source>
        <dbReference type="ARBA" id="ARBA00066543"/>
    </source>
</evidence>
<sequence>MAGNGTGKAAGGVPADLNGVFSLWLAQDSDEETRCEILELYRAGRWCELHERLDTRLAFGTAGLRARMGAGFNRMNALVVIQTTQGLAQYVKKQSPERLVAVVGHDHRYRSQRFAAATAATLVEAGFTVHLLNKDGKLVHTPMVPFAVNEMGASVGVMITASHNPATDNGYKVYYSNGCQIIPPHDSGIAQAIEENLGLWPRAWKWDEVLEEALRSGSLLHDGGILTCGYASKMEAFLVDKTFAGAGRNGRPWFVYTPMHGVGFEIFSKIVEKTMGLVVDEDYLCVRQQQQPDPAFPTVQFPNPEEKGALDLAISLAESNDIGLVLANDPDADRFSVAYKDPSTRVWRQLTGNEIGFLFAVYEYQRYQTLDAEFRKRRPLAMLNSTVSSQMMKKMAETEGFHYVETLTGFKWIGNRALDLEAMGYYVPFGFEEAIGYMFPSMEHDKDGIAAAVVFLQAYRRWLDSEKKTLSMIIEEGYQKYGVFKEYNGYYVVDEPAKTDEVFHYIRNEYPKGHDPYPYQVGNELTVTHFRDLTEGYQSDTVQNIPTLPVDASSQMITVCAKLAGTNVTETVRFTLRGSGTEPKLKVYIEACAKTEEQAQKNARMTWEILKREWFRPEITGLTTNF</sequence>
<dbReference type="Pfam" id="PF02879">
    <property type="entry name" value="PGM_PMM_II"/>
    <property type="match status" value="1"/>
</dbReference>
<organism evidence="18 19">
    <name type="scientific">Torulaspora globosa</name>
    <dbReference type="NCBI Taxonomy" id="48254"/>
    <lineage>
        <taxon>Eukaryota</taxon>
        <taxon>Fungi</taxon>
        <taxon>Dikarya</taxon>
        <taxon>Ascomycota</taxon>
        <taxon>Saccharomycotina</taxon>
        <taxon>Saccharomycetes</taxon>
        <taxon>Saccharomycetales</taxon>
        <taxon>Saccharomycetaceae</taxon>
        <taxon>Torulaspora</taxon>
    </lineage>
</organism>
<evidence type="ECO:0000313" key="18">
    <source>
        <dbReference type="EMBL" id="QLL34683.1"/>
    </source>
</evidence>
<keyword evidence="9" id="KW-0460">Magnesium</keyword>
<feature type="domain" description="Alpha-D-phosphohexomutase alpha/beta/alpha" evidence="16">
    <location>
        <begin position="254"/>
        <end position="340"/>
    </location>
</feature>
<dbReference type="GeneID" id="59327949"/>
<dbReference type="InterPro" id="IPR005844">
    <property type="entry name" value="A-D-PHexomutase_a/b/a-I"/>
</dbReference>
<keyword evidence="12" id="KW-0119">Carbohydrate metabolism</keyword>
<dbReference type="SUPFAM" id="SSF53738">
    <property type="entry name" value="Phosphoglucomutase, first 3 domains"/>
    <property type="match status" value="3"/>
</dbReference>
<evidence type="ECO:0000256" key="12">
    <source>
        <dbReference type="ARBA" id="ARBA00023277"/>
    </source>
</evidence>
<dbReference type="GO" id="GO:0006166">
    <property type="term" value="P:purine ribonucleoside salvage"/>
    <property type="evidence" value="ECO:0007669"/>
    <property type="project" value="TreeGrafter"/>
</dbReference>
<dbReference type="Proteomes" id="UP000515788">
    <property type="component" value="Chromosome 8"/>
</dbReference>
<dbReference type="GO" id="GO:0000287">
    <property type="term" value="F:magnesium ion binding"/>
    <property type="evidence" value="ECO:0007669"/>
    <property type="project" value="InterPro"/>
</dbReference>
<accession>A0A7G3ZME7</accession>
<keyword evidence="7" id="KW-0597">Phosphoprotein</keyword>
<comment type="catalytic activity">
    <reaction evidence="13">
        <text>alpha-D-ribose 1-phosphate = D-ribose 5-phosphate</text>
        <dbReference type="Rhea" id="RHEA:18793"/>
        <dbReference type="ChEBI" id="CHEBI:57720"/>
        <dbReference type="ChEBI" id="CHEBI:78346"/>
        <dbReference type="EC" id="5.4.2.7"/>
    </reaction>
</comment>
<comment type="similarity">
    <text evidence="4">Belongs to the phosphohexose mutase family.</text>
</comment>
<dbReference type="AlphaFoldDB" id="A0A7G3ZME7"/>
<feature type="domain" description="Alpha-D-phosphohexomutase alpha/beta/alpha" evidence="15">
    <location>
        <begin position="57"/>
        <end position="196"/>
    </location>
</feature>
<dbReference type="GO" id="GO:0005634">
    <property type="term" value="C:nucleus"/>
    <property type="evidence" value="ECO:0007669"/>
    <property type="project" value="UniProtKB-SubCell"/>
</dbReference>
<dbReference type="GO" id="GO:0008973">
    <property type="term" value="F:phosphopentomutase activity"/>
    <property type="evidence" value="ECO:0007669"/>
    <property type="project" value="UniProtKB-EC"/>
</dbReference>
<dbReference type="GO" id="GO:0006006">
    <property type="term" value="P:glucose metabolic process"/>
    <property type="evidence" value="ECO:0007669"/>
    <property type="project" value="UniProtKB-KW"/>
</dbReference>
<evidence type="ECO:0000256" key="13">
    <source>
        <dbReference type="ARBA" id="ARBA00051394"/>
    </source>
</evidence>
<dbReference type="InterPro" id="IPR016066">
    <property type="entry name" value="A-D-PHexomutase_CS"/>
</dbReference>
<dbReference type="PROSITE" id="PS00710">
    <property type="entry name" value="PGM_PMM"/>
    <property type="match status" value="1"/>
</dbReference>
<keyword evidence="19" id="KW-1185">Reference proteome</keyword>
<dbReference type="Pfam" id="PF02880">
    <property type="entry name" value="PGM_PMM_III"/>
    <property type="match status" value="1"/>
</dbReference>
<dbReference type="PANTHER" id="PTHR45745:SF1">
    <property type="entry name" value="PHOSPHOGLUCOMUTASE 2B-RELATED"/>
    <property type="match status" value="1"/>
</dbReference>
<evidence type="ECO:0000256" key="4">
    <source>
        <dbReference type="ARBA" id="ARBA00010231"/>
    </source>
</evidence>
<dbReference type="KEGG" id="tgb:HG536_0H00580"/>
<keyword evidence="5" id="KW-0963">Cytoplasm</keyword>
<dbReference type="Gene3D" id="3.40.120.10">
    <property type="entry name" value="Alpha-D-Glucose-1,6-Bisphosphate, subunit A, domain 3"/>
    <property type="match status" value="3"/>
</dbReference>
<name>A0A7G3ZME7_9SACH</name>
<dbReference type="SUPFAM" id="SSF55957">
    <property type="entry name" value="Phosphoglucomutase, C-terminal domain"/>
    <property type="match status" value="1"/>
</dbReference>
<evidence type="ECO:0000313" key="19">
    <source>
        <dbReference type="Proteomes" id="UP000515788"/>
    </source>
</evidence>
<reference evidence="18 19" key="1">
    <citation type="submission" date="2020-06" db="EMBL/GenBank/DDBJ databases">
        <title>The yeast mating-type switching endonuclease HO is a domesticated member of an unorthodox homing genetic element family.</title>
        <authorList>
            <person name="Coughlan A.Y."/>
            <person name="Lombardi L."/>
            <person name="Braun-Galleani S."/>
            <person name="Martos A.R."/>
            <person name="Galeote V."/>
            <person name="Bigey F."/>
            <person name="Dequin S."/>
            <person name="Byrne K.P."/>
            <person name="Wolfe K.H."/>
        </authorList>
    </citation>
    <scope>NUCLEOTIDE SEQUENCE [LARGE SCALE GENOMIC DNA]</scope>
    <source>
        <strain evidence="18 19">CBS764</strain>
    </source>
</reference>
<keyword evidence="6" id="KW-0313">Glucose metabolism</keyword>
<evidence type="ECO:0000256" key="3">
    <source>
        <dbReference type="ARBA" id="ARBA00004496"/>
    </source>
</evidence>
<dbReference type="InterPro" id="IPR005846">
    <property type="entry name" value="A-D-PHexomutase_a/b/a-III"/>
</dbReference>
<evidence type="ECO:0000256" key="2">
    <source>
        <dbReference type="ARBA" id="ARBA00004123"/>
    </source>
</evidence>
<evidence type="ECO:0000256" key="1">
    <source>
        <dbReference type="ARBA" id="ARBA00001946"/>
    </source>
</evidence>
<dbReference type="GO" id="GO:0005737">
    <property type="term" value="C:cytoplasm"/>
    <property type="evidence" value="ECO:0007669"/>
    <property type="project" value="UniProtKB-SubCell"/>
</dbReference>
<comment type="subcellular location">
    <subcellularLocation>
        <location evidence="3">Cytoplasm</location>
    </subcellularLocation>
    <subcellularLocation>
        <location evidence="2">Nucleus</location>
    </subcellularLocation>
</comment>
<dbReference type="InterPro" id="IPR036900">
    <property type="entry name" value="A-D-PHexomutase_C_sf"/>
</dbReference>
<proteinExistence type="inferred from homology"/>
<dbReference type="InterPro" id="IPR016055">
    <property type="entry name" value="A-D-PHexomutase_a/b/a-I/II/III"/>
</dbReference>
<evidence type="ECO:0000256" key="5">
    <source>
        <dbReference type="ARBA" id="ARBA00022490"/>
    </source>
</evidence>